<evidence type="ECO:0000313" key="1">
    <source>
        <dbReference type="EMBL" id="KAK8593758.1"/>
    </source>
</evidence>
<reference evidence="1 2" key="1">
    <citation type="journal article" date="2024" name="G3 (Bethesda)">
        <title>Genome assembly of Hibiscus sabdariffa L. provides insights into metabolisms of medicinal natural products.</title>
        <authorList>
            <person name="Kim T."/>
        </authorList>
    </citation>
    <scope>NUCLEOTIDE SEQUENCE [LARGE SCALE GENOMIC DNA]</scope>
    <source>
        <strain evidence="1">TK-2024</strain>
        <tissue evidence="1">Old leaves</tissue>
    </source>
</reference>
<proteinExistence type="predicted"/>
<accession>A0ABR2G470</accession>
<keyword evidence="2" id="KW-1185">Reference proteome</keyword>
<name>A0ABR2G470_9ROSI</name>
<comment type="caution">
    <text evidence="1">The sequence shown here is derived from an EMBL/GenBank/DDBJ whole genome shotgun (WGS) entry which is preliminary data.</text>
</comment>
<organism evidence="1 2">
    <name type="scientific">Hibiscus sabdariffa</name>
    <name type="common">roselle</name>
    <dbReference type="NCBI Taxonomy" id="183260"/>
    <lineage>
        <taxon>Eukaryota</taxon>
        <taxon>Viridiplantae</taxon>
        <taxon>Streptophyta</taxon>
        <taxon>Embryophyta</taxon>
        <taxon>Tracheophyta</taxon>
        <taxon>Spermatophyta</taxon>
        <taxon>Magnoliopsida</taxon>
        <taxon>eudicotyledons</taxon>
        <taxon>Gunneridae</taxon>
        <taxon>Pentapetalae</taxon>
        <taxon>rosids</taxon>
        <taxon>malvids</taxon>
        <taxon>Malvales</taxon>
        <taxon>Malvaceae</taxon>
        <taxon>Malvoideae</taxon>
        <taxon>Hibiscus</taxon>
    </lineage>
</organism>
<dbReference type="EMBL" id="JBBPBM010000003">
    <property type="protein sequence ID" value="KAK8593758.1"/>
    <property type="molecule type" value="Genomic_DNA"/>
</dbReference>
<gene>
    <name evidence="1" type="ORF">V6N12_045832</name>
</gene>
<protein>
    <submittedName>
        <fullName evidence="1">Uncharacterized protein</fullName>
    </submittedName>
</protein>
<dbReference type="Proteomes" id="UP001472677">
    <property type="component" value="Unassembled WGS sequence"/>
</dbReference>
<sequence>MALLLVRTNYFSIYALCDGYSLTSFDSAGFPYKRLSSNGYLMFLRKKSAETEYKAMANTTAELTTLLLELGYPPTQPDTLW</sequence>
<evidence type="ECO:0000313" key="2">
    <source>
        <dbReference type="Proteomes" id="UP001472677"/>
    </source>
</evidence>